<dbReference type="EMBL" id="DTCK01000041">
    <property type="protein sequence ID" value="HGQ36431.1"/>
    <property type="molecule type" value="Genomic_DNA"/>
</dbReference>
<accession>A0A7C4JJ08</accession>
<reference evidence="2" key="1">
    <citation type="journal article" date="2020" name="mSystems">
        <title>Genome- and Community-Level Interaction Insights into Carbon Utilization and Element Cycling Functions of Hydrothermarchaeota in Hydrothermal Sediment.</title>
        <authorList>
            <person name="Zhou Z."/>
            <person name="Liu Y."/>
            <person name="Xu W."/>
            <person name="Pan J."/>
            <person name="Luo Z.H."/>
            <person name="Li M."/>
        </authorList>
    </citation>
    <scope>NUCLEOTIDE SEQUENCE [LARGE SCALE GENOMIC DNA]</scope>
    <source>
        <strain evidence="2">SpSt-637</strain>
        <strain evidence="1">SpSt-667</strain>
    </source>
</reference>
<dbReference type="Gene3D" id="2.40.50.100">
    <property type="match status" value="1"/>
</dbReference>
<dbReference type="Pfam" id="PF09891">
    <property type="entry name" value="DUF2118"/>
    <property type="match status" value="1"/>
</dbReference>
<protein>
    <submittedName>
        <fullName evidence="2">DUF2118 domain-containing protein</fullName>
    </submittedName>
</protein>
<evidence type="ECO:0000313" key="2">
    <source>
        <dbReference type="EMBL" id="HGQ63755.1"/>
    </source>
</evidence>
<organism evidence="2">
    <name type="scientific">Ignisphaera aggregans</name>
    <dbReference type="NCBI Taxonomy" id="334771"/>
    <lineage>
        <taxon>Archaea</taxon>
        <taxon>Thermoproteota</taxon>
        <taxon>Thermoprotei</taxon>
        <taxon>Desulfurococcales</taxon>
        <taxon>Desulfurococcaceae</taxon>
        <taxon>Ignisphaera</taxon>
    </lineage>
</organism>
<name>A0A7C4JJ08_9CREN</name>
<evidence type="ECO:0000313" key="1">
    <source>
        <dbReference type="EMBL" id="HGQ36431.1"/>
    </source>
</evidence>
<dbReference type="InterPro" id="IPR019217">
    <property type="entry name" value="DUF2118"/>
</dbReference>
<proteinExistence type="predicted"/>
<sequence>MQPRSFPVIYVDETCLKEVKHNPRLLLYNGSLNELKNLNNLINEKQVIYIDLNNKLFYDSPKDNLRKFVEIVYERAIEFVFNLETKKVSCAIATLKPEHKEALYVDSDADVEIIEVKGGRVFPLIDVGSGVRKGDKLCYAVSRKFEVRVIRSTVRGVVFYVGETYFGEIPALYIVIIGEENVVKLARGT</sequence>
<gene>
    <name evidence="2" type="ORF">ENU08_00695</name>
    <name evidence="1" type="ORF">ENU41_07140</name>
</gene>
<comment type="caution">
    <text evidence="2">The sequence shown here is derived from an EMBL/GenBank/DDBJ whole genome shotgun (WGS) entry which is preliminary data.</text>
</comment>
<dbReference type="AlphaFoldDB" id="A0A7C4JJ08"/>
<dbReference type="EMBL" id="DTBD01000006">
    <property type="protein sequence ID" value="HGQ63755.1"/>
    <property type="molecule type" value="Genomic_DNA"/>
</dbReference>